<reference evidence="3" key="1">
    <citation type="submission" date="2022-11" db="UniProtKB">
        <authorList>
            <consortium name="WormBaseParasite"/>
        </authorList>
    </citation>
    <scope>IDENTIFICATION</scope>
</reference>
<feature type="compositionally biased region" description="Low complexity" evidence="1">
    <location>
        <begin position="118"/>
        <end position="143"/>
    </location>
</feature>
<dbReference type="AlphaFoldDB" id="A0A914QMM2"/>
<protein>
    <submittedName>
        <fullName evidence="3">Uncharacterized protein</fullName>
    </submittedName>
</protein>
<evidence type="ECO:0000256" key="1">
    <source>
        <dbReference type="SAM" id="MobiDB-lite"/>
    </source>
</evidence>
<sequence length="274" mass="31360">MEPEVTECLPEGVIQMKNDAIVKFKTNIERHGTTRIKRAALKAVHRLNSTITATNDQQQNNNQIATTTTKQLKKVWRLNETTTTTQQPRTDNQKPKNNQRPQTNIATNNVQQFNAVNNQTTTQLQPTKAQPTTTSTTPKAKQPIKQSTTLKPVKPYTPPTSATTTKPQAINKTTKKQLKTPQRIEEKLQQNDQDFEDDGDPEINDQVMKMKGNLQQLKKVFRDTDPRDRGRRFEEYIDLSASQINKTEGKQTTDAEQESDEQKKKYHCRKETTT</sequence>
<name>A0A914QMM2_9BILA</name>
<feature type="region of interest" description="Disordered" evidence="1">
    <location>
        <begin position="235"/>
        <end position="274"/>
    </location>
</feature>
<proteinExistence type="predicted"/>
<evidence type="ECO:0000313" key="3">
    <source>
        <dbReference type="WBParaSite" id="PDA_v2.g4532.t1"/>
    </source>
</evidence>
<accession>A0A914QMM2</accession>
<evidence type="ECO:0000313" key="2">
    <source>
        <dbReference type="Proteomes" id="UP000887578"/>
    </source>
</evidence>
<feature type="compositionally biased region" description="Polar residues" evidence="1">
    <location>
        <begin position="159"/>
        <end position="172"/>
    </location>
</feature>
<dbReference type="WBParaSite" id="PDA_v2.g4532.t1">
    <property type="protein sequence ID" value="PDA_v2.g4532.t1"/>
    <property type="gene ID" value="PDA_v2.g4532"/>
</dbReference>
<dbReference type="Proteomes" id="UP000887578">
    <property type="component" value="Unplaced"/>
</dbReference>
<keyword evidence="2" id="KW-1185">Reference proteome</keyword>
<feature type="region of interest" description="Disordered" evidence="1">
    <location>
        <begin position="118"/>
        <end position="183"/>
    </location>
</feature>
<feature type="region of interest" description="Disordered" evidence="1">
    <location>
        <begin position="80"/>
        <end position="103"/>
    </location>
</feature>
<organism evidence="2 3">
    <name type="scientific">Panagrolaimus davidi</name>
    <dbReference type="NCBI Taxonomy" id="227884"/>
    <lineage>
        <taxon>Eukaryota</taxon>
        <taxon>Metazoa</taxon>
        <taxon>Ecdysozoa</taxon>
        <taxon>Nematoda</taxon>
        <taxon>Chromadorea</taxon>
        <taxon>Rhabditida</taxon>
        <taxon>Tylenchina</taxon>
        <taxon>Panagrolaimomorpha</taxon>
        <taxon>Panagrolaimoidea</taxon>
        <taxon>Panagrolaimidae</taxon>
        <taxon>Panagrolaimus</taxon>
    </lineage>
</organism>